<evidence type="ECO:0000313" key="5">
    <source>
        <dbReference type="EMBL" id="MZP31055.1"/>
    </source>
</evidence>
<dbReference type="GO" id="GO:0003700">
    <property type="term" value="F:DNA-binding transcription factor activity"/>
    <property type="evidence" value="ECO:0007669"/>
    <property type="project" value="InterPro"/>
</dbReference>
<gene>
    <name evidence="5" type="ORF">GTO91_15170</name>
</gene>
<keyword evidence="3" id="KW-0804">Transcription</keyword>
<dbReference type="EMBL" id="WXEY01000024">
    <property type="protein sequence ID" value="MZP31055.1"/>
    <property type="molecule type" value="Genomic_DNA"/>
</dbReference>
<keyword evidence="1" id="KW-0805">Transcription regulation</keyword>
<name>A0A845L7N6_9FIRM</name>
<dbReference type="CDD" id="cd07377">
    <property type="entry name" value="WHTH_GntR"/>
    <property type="match status" value="1"/>
</dbReference>
<dbReference type="Gene3D" id="1.10.10.10">
    <property type="entry name" value="Winged helix-like DNA-binding domain superfamily/Winged helix DNA-binding domain"/>
    <property type="match status" value="1"/>
</dbReference>
<evidence type="ECO:0000256" key="2">
    <source>
        <dbReference type="ARBA" id="ARBA00023125"/>
    </source>
</evidence>
<evidence type="ECO:0000256" key="3">
    <source>
        <dbReference type="ARBA" id="ARBA00023163"/>
    </source>
</evidence>
<keyword evidence="6" id="KW-1185">Reference proteome</keyword>
<comment type="caution">
    <text evidence="5">The sequence shown here is derived from an EMBL/GenBank/DDBJ whole genome shotgun (WGS) entry which is preliminary data.</text>
</comment>
<sequence length="124" mass="13869">MTLSPTSPIPLYDQITKQIKDAILRGDLAPGQALPSIRQLAQELGTSVITVKRAYLELEREGMILTRQGLGCFVAPVEKGHLETTRRESVLAPLRQALAEAKRLGMTMEEVRQLFAELLKEEER</sequence>
<protein>
    <submittedName>
        <fullName evidence="5">GntR family transcriptional regulator</fullName>
    </submittedName>
</protein>
<accession>A0A845L7N6</accession>
<evidence type="ECO:0000259" key="4">
    <source>
        <dbReference type="PROSITE" id="PS50949"/>
    </source>
</evidence>
<proteinExistence type="predicted"/>
<dbReference type="Proteomes" id="UP000463470">
    <property type="component" value="Unassembled WGS sequence"/>
</dbReference>
<evidence type="ECO:0000256" key="1">
    <source>
        <dbReference type="ARBA" id="ARBA00023015"/>
    </source>
</evidence>
<reference evidence="5 6" key="1">
    <citation type="submission" date="2020-01" db="EMBL/GenBank/DDBJ databases">
        <title>Whole-genome sequence of Heliobacterium undosum DSM 13378.</title>
        <authorList>
            <person name="Kyndt J.A."/>
            <person name="Meyer T.E."/>
        </authorList>
    </citation>
    <scope>NUCLEOTIDE SEQUENCE [LARGE SCALE GENOMIC DNA]</scope>
    <source>
        <strain evidence="5 6">DSM 13378</strain>
    </source>
</reference>
<dbReference type="InterPro" id="IPR036390">
    <property type="entry name" value="WH_DNA-bd_sf"/>
</dbReference>
<dbReference type="Pfam" id="PF00392">
    <property type="entry name" value="GntR"/>
    <property type="match status" value="1"/>
</dbReference>
<organism evidence="5 6">
    <name type="scientific">Heliomicrobium undosum</name>
    <dbReference type="NCBI Taxonomy" id="121734"/>
    <lineage>
        <taxon>Bacteria</taxon>
        <taxon>Bacillati</taxon>
        <taxon>Bacillota</taxon>
        <taxon>Clostridia</taxon>
        <taxon>Eubacteriales</taxon>
        <taxon>Heliobacteriaceae</taxon>
        <taxon>Heliomicrobium</taxon>
    </lineage>
</organism>
<feature type="domain" description="HTH gntR-type" evidence="4">
    <location>
        <begin position="9"/>
        <end position="77"/>
    </location>
</feature>
<dbReference type="PANTHER" id="PTHR38445">
    <property type="entry name" value="HTH-TYPE TRANSCRIPTIONAL REPRESSOR YTRA"/>
    <property type="match status" value="1"/>
</dbReference>
<dbReference type="GO" id="GO:0003677">
    <property type="term" value="F:DNA binding"/>
    <property type="evidence" value="ECO:0007669"/>
    <property type="project" value="UniProtKB-KW"/>
</dbReference>
<dbReference type="PANTHER" id="PTHR38445:SF7">
    <property type="entry name" value="GNTR-FAMILY TRANSCRIPTIONAL REGULATOR"/>
    <property type="match status" value="1"/>
</dbReference>
<dbReference type="AlphaFoldDB" id="A0A845L7N6"/>
<dbReference type="PROSITE" id="PS50949">
    <property type="entry name" value="HTH_GNTR"/>
    <property type="match status" value="1"/>
</dbReference>
<dbReference type="SMART" id="SM00345">
    <property type="entry name" value="HTH_GNTR"/>
    <property type="match status" value="1"/>
</dbReference>
<dbReference type="OrthoDB" id="9801546at2"/>
<keyword evidence="2" id="KW-0238">DNA-binding</keyword>
<evidence type="ECO:0000313" key="6">
    <source>
        <dbReference type="Proteomes" id="UP000463470"/>
    </source>
</evidence>
<dbReference type="InterPro" id="IPR000524">
    <property type="entry name" value="Tscrpt_reg_HTH_GntR"/>
</dbReference>
<dbReference type="InterPro" id="IPR036388">
    <property type="entry name" value="WH-like_DNA-bd_sf"/>
</dbReference>
<dbReference type="SUPFAM" id="SSF46785">
    <property type="entry name" value="Winged helix' DNA-binding domain"/>
    <property type="match status" value="1"/>
</dbReference>